<name>A0ABR4Y1E5_9BACI</name>
<evidence type="ECO:0000256" key="4">
    <source>
        <dbReference type="ARBA" id="ARBA00022989"/>
    </source>
</evidence>
<dbReference type="PANTHER" id="PTHR33392:SF6">
    <property type="entry name" value="POLYISOPRENYL-TEICHOIC ACID--PEPTIDOGLYCAN TEICHOIC ACID TRANSFERASE TAGU"/>
    <property type="match status" value="1"/>
</dbReference>
<keyword evidence="4 5" id="KW-1133">Transmembrane helix</keyword>
<dbReference type="RefSeq" id="WP_036077343.1">
    <property type="nucleotide sequence ID" value="NZ_AVCW01000010.1"/>
</dbReference>
<dbReference type="Pfam" id="PF03816">
    <property type="entry name" value="LytR_cpsA_psr"/>
    <property type="match status" value="1"/>
</dbReference>
<sequence>MGDKRFRDNFYNTSEQELRFTKEDRNEVFAKIHTLEEQNNIQKKSLFSSSTKFAPLTVSLLVVGLCIFLFMPSFFSGNLNTENNSSDAGGTLLQEDEILTTLFTVKDVSNRIHVNLLFTYNKDKKKINLLSIPRDTYAPIMDKNTGSTSYDKLTLAYVNGSGGAENVRNTVSKLFDLSIDYYAVVDLETFSTLIESVNGIDYDLPEAIRVRAISTVAFEFKKGINHLNGEEIVALMMAASEGKRYEFDEENLLNLIHAVLNKAKNEIPPTQFKELTSSIEGNIAIDHLLENEVEIDSIKLLSLKDGMRDDMKDGKYYLMFEKDFLTSISEKLTTFN</sequence>
<dbReference type="NCBIfam" id="TIGR00350">
    <property type="entry name" value="lytR_cpsA_psr"/>
    <property type="match status" value="1"/>
</dbReference>
<evidence type="ECO:0000256" key="1">
    <source>
        <dbReference type="ARBA" id="ARBA00006068"/>
    </source>
</evidence>
<evidence type="ECO:0000256" key="3">
    <source>
        <dbReference type="ARBA" id="ARBA00022968"/>
    </source>
</evidence>
<keyword evidence="3" id="KW-0735">Signal-anchor</keyword>
<keyword evidence="5" id="KW-0472">Membrane</keyword>
<accession>A0ABR4Y1E5</accession>
<comment type="similarity">
    <text evidence="1">Belongs to the LytR/CpsA/Psr (LCP) family.</text>
</comment>
<dbReference type="EMBL" id="JPVR01000072">
    <property type="protein sequence ID" value="KGR85974.1"/>
    <property type="molecule type" value="Genomic_DNA"/>
</dbReference>
<evidence type="ECO:0000259" key="6">
    <source>
        <dbReference type="Pfam" id="PF03816"/>
    </source>
</evidence>
<dbReference type="InterPro" id="IPR050922">
    <property type="entry name" value="LytR/CpsA/Psr_CW_biosynth"/>
</dbReference>
<reference evidence="7 8" key="1">
    <citation type="submission" date="2014-02" db="EMBL/GenBank/DDBJ databases">
        <title>Draft genome sequence of Lysinibacillus boronitolerans NBRC 103108.</title>
        <authorList>
            <person name="Zhang F."/>
            <person name="Wang G."/>
            <person name="Zhang L."/>
        </authorList>
    </citation>
    <scope>NUCLEOTIDE SEQUENCE [LARGE SCALE GENOMIC DNA]</scope>
    <source>
        <strain evidence="7 8">NBRC 103108</strain>
    </source>
</reference>
<comment type="caution">
    <text evidence="7">The sequence shown here is derived from an EMBL/GenBank/DDBJ whole genome shotgun (WGS) entry which is preliminary data.</text>
</comment>
<organism evidence="7 8">
    <name type="scientific">Lysinibacillus boronitolerans JCM 21713 = 10a = NBRC 103108</name>
    <dbReference type="NCBI Taxonomy" id="1294264"/>
    <lineage>
        <taxon>Bacteria</taxon>
        <taxon>Bacillati</taxon>
        <taxon>Bacillota</taxon>
        <taxon>Bacilli</taxon>
        <taxon>Bacillales</taxon>
        <taxon>Bacillaceae</taxon>
        <taxon>Lysinibacillus</taxon>
    </lineage>
</organism>
<dbReference type="Gene3D" id="3.40.630.190">
    <property type="entry name" value="LCP protein"/>
    <property type="match status" value="1"/>
</dbReference>
<proteinExistence type="inferred from homology"/>
<dbReference type="Proteomes" id="UP000030487">
    <property type="component" value="Unassembled WGS sequence"/>
</dbReference>
<evidence type="ECO:0000313" key="7">
    <source>
        <dbReference type="EMBL" id="KGR85974.1"/>
    </source>
</evidence>
<evidence type="ECO:0000313" key="8">
    <source>
        <dbReference type="Proteomes" id="UP000030487"/>
    </source>
</evidence>
<keyword evidence="8" id="KW-1185">Reference proteome</keyword>
<keyword evidence="2 5" id="KW-0812">Transmembrane</keyword>
<dbReference type="PANTHER" id="PTHR33392">
    <property type="entry name" value="POLYISOPRENYL-TEICHOIC ACID--PEPTIDOGLYCAN TEICHOIC ACID TRANSFERASE TAGU"/>
    <property type="match status" value="1"/>
</dbReference>
<gene>
    <name evidence="7" type="ORF">CD31_10580</name>
</gene>
<feature type="transmembrane region" description="Helical" evidence="5">
    <location>
        <begin position="53"/>
        <end position="75"/>
    </location>
</feature>
<protein>
    <recommendedName>
        <fullName evidence="6">Cell envelope-related transcriptional attenuator domain-containing protein</fullName>
    </recommendedName>
</protein>
<evidence type="ECO:0000256" key="5">
    <source>
        <dbReference type="SAM" id="Phobius"/>
    </source>
</evidence>
<feature type="domain" description="Cell envelope-related transcriptional attenuator" evidence="6">
    <location>
        <begin position="114"/>
        <end position="236"/>
    </location>
</feature>
<dbReference type="InterPro" id="IPR004474">
    <property type="entry name" value="LytR_CpsA_psr"/>
</dbReference>
<evidence type="ECO:0000256" key="2">
    <source>
        <dbReference type="ARBA" id="ARBA00022692"/>
    </source>
</evidence>